<sequence length="201" mass="22165">MFVARAEPLLSGAPLSGLGKEQSCRPCTQACSPLLVRQHQPLPRHLSGRAAGPRTLIRCRAGVALSDEDEGAGDDPSIEMARQQLTRLMNDQHITGSELRSLILGKWGRSYDARLQKRGNRTYFHIMWKYLEQRSFPMTESEYMDQLNAVAHCLTEWGTASAVRSGIDRAPLKGPGYTGGGGARAISIPLETRGRDAAFWE</sequence>
<dbReference type="Gene3D" id="3.30.428.40">
    <property type="entry name" value="Protein of unknown function DUF3067"/>
    <property type="match status" value="1"/>
</dbReference>
<dbReference type="InterPro" id="IPR021420">
    <property type="entry name" value="DUF3067"/>
</dbReference>
<dbReference type="EMBL" id="JALJOQ010000001">
    <property type="protein sequence ID" value="KAK9815109.1"/>
    <property type="molecule type" value="Genomic_DNA"/>
</dbReference>
<dbReference type="Pfam" id="PF11267">
    <property type="entry name" value="DUF3067"/>
    <property type="match status" value="1"/>
</dbReference>
<accession>A0AAW1PZS3</accession>
<gene>
    <name evidence="1" type="ORF">WJX73_007792</name>
</gene>
<reference evidence="1 2" key="1">
    <citation type="journal article" date="2024" name="Nat. Commun.">
        <title>Phylogenomics reveals the evolutionary origins of lichenization in chlorophyte algae.</title>
        <authorList>
            <person name="Puginier C."/>
            <person name="Libourel C."/>
            <person name="Otte J."/>
            <person name="Skaloud P."/>
            <person name="Haon M."/>
            <person name="Grisel S."/>
            <person name="Petersen M."/>
            <person name="Berrin J.G."/>
            <person name="Delaux P.M."/>
            <person name="Dal Grande F."/>
            <person name="Keller J."/>
        </authorList>
    </citation>
    <scope>NUCLEOTIDE SEQUENCE [LARGE SCALE GENOMIC DNA]</scope>
    <source>
        <strain evidence="1 2">SAG 2036</strain>
    </source>
</reference>
<name>A0AAW1PZS3_9CHLO</name>
<protein>
    <submittedName>
        <fullName evidence="1">Uncharacterized protein</fullName>
    </submittedName>
</protein>
<evidence type="ECO:0000313" key="1">
    <source>
        <dbReference type="EMBL" id="KAK9815109.1"/>
    </source>
</evidence>
<evidence type="ECO:0000313" key="2">
    <source>
        <dbReference type="Proteomes" id="UP001465755"/>
    </source>
</evidence>
<dbReference type="Proteomes" id="UP001465755">
    <property type="component" value="Unassembled WGS sequence"/>
</dbReference>
<comment type="caution">
    <text evidence="1">The sequence shown here is derived from an EMBL/GenBank/DDBJ whole genome shotgun (WGS) entry which is preliminary data.</text>
</comment>
<organism evidence="1 2">
    <name type="scientific">Symbiochloris irregularis</name>
    <dbReference type="NCBI Taxonomy" id="706552"/>
    <lineage>
        <taxon>Eukaryota</taxon>
        <taxon>Viridiplantae</taxon>
        <taxon>Chlorophyta</taxon>
        <taxon>core chlorophytes</taxon>
        <taxon>Trebouxiophyceae</taxon>
        <taxon>Trebouxiales</taxon>
        <taxon>Trebouxiaceae</taxon>
        <taxon>Symbiochloris</taxon>
    </lineage>
</organism>
<keyword evidence="2" id="KW-1185">Reference proteome</keyword>
<dbReference type="PANTHER" id="PTHR35126:SF1">
    <property type="entry name" value="DUF3067 DOMAIN-CONTAINING PROTEIN"/>
    <property type="match status" value="1"/>
</dbReference>
<dbReference type="AlphaFoldDB" id="A0AAW1PZS3"/>
<dbReference type="PANTHER" id="PTHR35126">
    <property type="entry name" value="SLR0598 PROTEIN"/>
    <property type="match status" value="1"/>
</dbReference>
<proteinExistence type="predicted"/>